<keyword evidence="1" id="KW-0479">Metal-binding</keyword>
<dbReference type="GO" id="GO:0005634">
    <property type="term" value="C:nucleus"/>
    <property type="evidence" value="ECO:0007669"/>
    <property type="project" value="TreeGrafter"/>
</dbReference>
<reference evidence="7" key="2">
    <citation type="journal article" date="2023" name="BMC Genomics">
        <title>Pest status, molecular evolution, and epigenetic factors derived from the genome assembly of Frankliniella fusca, a thysanopteran phytovirus vector.</title>
        <authorList>
            <person name="Catto M.A."/>
            <person name="Labadie P.E."/>
            <person name="Jacobson A.L."/>
            <person name="Kennedy G.G."/>
            <person name="Srinivasan R."/>
            <person name="Hunt B.G."/>
        </authorList>
    </citation>
    <scope>NUCLEOTIDE SEQUENCE</scope>
    <source>
        <strain evidence="7">PL_HMW_Pooled</strain>
    </source>
</reference>
<dbReference type="InterPro" id="IPR036236">
    <property type="entry name" value="Znf_C2H2_sf"/>
</dbReference>
<gene>
    <name evidence="7" type="ORF">KUF71_025836</name>
</gene>
<sequence length="167" mass="18558">MLSDDEGTGDPNNNININAGVVVKGGRVVASRVPVLARTDSSSDEDFSYSALTCCDCLDLFPTRLQLLLHRQDAHPERPPHQCPACLATFRTADLLAEHRRTHTADQPHACPHCSARFSLKAHVRAHGRVMHPLQHLPKHRKVKKLAHAVKQTLNMLTEETPVEITM</sequence>
<dbReference type="PANTHER" id="PTHR24379">
    <property type="entry name" value="KRAB AND ZINC FINGER DOMAIN-CONTAINING"/>
    <property type="match status" value="1"/>
</dbReference>
<dbReference type="PANTHER" id="PTHR24379:SF127">
    <property type="entry name" value="BLOODY FINGERS-RELATED"/>
    <property type="match status" value="1"/>
</dbReference>
<protein>
    <submittedName>
        <fullName evidence="7">Zinc finger protein 316</fullName>
    </submittedName>
</protein>
<dbReference type="Gene3D" id="3.30.160.60">
    <property type="entry name" value="Classic Zinc Finger"/>
    <property type="match status" value="2"/>
</dbReference>
<dbReference type="SUPFAM" id="SSF57667">
    <property type="entry name" value="beta-beta-alpha zinc fingers"/>
    <property type="match status" value="1"/>
</dbReference>
<evidence type="ECO:0000313" key="7">
    <source>
        <dbReference type="EMBL" id="KAK3916737.1"/>
    </source>
</evidence>
<dbReference type="GO" id="GO:0000981">
    <property type="term" value="F:DNA-binding transcription factor activity, RNA polymerase II-specific"/>
    <property type="evidence" value="ECO:0007669"/>
    <property type="project" value="TreeGrafter"/>
</dbReference>
<dbReference type="PROSITE" id="PS50157">
    <property type="entry name" value="ZINC_FINGER_C2H2_2"/>
    <property type="match status" value="3"/>
</dbReference>
<reference evidence="7" key="1">
    <citation type="submission" date="2021-07" db="EMBL/GenBank/DDBJ databases">
        <authorList>
            <person name="Catto M.A."/>
            <person name="Jacobson A."/>
            <person name="Kennedy G."/>
            <person name="Labadie P."/>
            <person name="Hunt B.G."/>
            <person name="Srinivasan R."/>
        </authorList>
    </citation>
    <scope>NUCLEOTIDE SEQUENCE</scope>
    <source>
        <strain evidence="7">PL_HMW_Pooled</strain>
        <tissue evidence="7">Head</tissue>
    </source>
</reference>
<evidence type="ECO:0000256" key="2">
    <source>
        <dbReference type="ARBA" id="ARBA00022737"/>
    </source>
</evidence>
<dbReference type="FunFam" id="3.30.160.60:FF:002343">
    <property type="entry name" value="Zinc finger protein 33A"/>
    <property type="match status" value="1"/>
</dbReference>
<dbReference type="PROSITE" id="PS00028">
    <property type="entry name" value="ZINC_FINGER_C2H2_1"/>
    <property type="match status" value="3"/>
</dbReference>
<feature type="domain" description="C2H2-type" evidence="6">
    <location>
        <begin position="81"/>
        <end position="108"/>
    </location>
</feature>
<comment type="caution">
    <text evidence="7">The sequence shown here is derived from an EMBL/GenBank/DDBJ whole genome shotgun (WGS) entry which is preliminary data.</text>
</comment>
<dbReference type="InterPro" id="IPR013087">
    <property type="entry name" value="Znf_C2H2_type"/>
</dbReference>
<evidence type="ECO:0000256" key="3">
    <source>
        <dbReference type="ARBA" id="ARBA00022771"/>
    </source>
</evidence>
<accession>A0AAE1H8E8</accession>
<evidence type="ECO:0000256" key="5">
    <source>
        <dbReference type="PROSITE-ProRule" id="PRU00042"/>
    </source>
</evidence>
<keyword evidence="2" id="KW-0677">Repeat</keyword>
<evidence type="ECO:0000256" key="1">
    <source>
        <dbReference type="ARBA" id="ARBA00022723"/>
    </source>
</evidence>
<keyword evidence="3 5" id="KW-0863">Zinc-finger</keyword>
<dbReference type="AlphaFoldDB" id="A0AAE1H8E8"/>
<dbReference type="GO" id="GO:0000977">
    <property type="term" value="F:RNA polymerase II transcription regulatory region sequence-specific DNA binding"/>
    <property type="evidence" value="ECO:0007669"/>
    <property type="project" value="TreeGrafter"/>
</dbReference>
<dbReference type="EMBL" id="JAHWGI010000579">
    <property type="protein sequence ID" value="KAK3916737.1"/>
    <property type="molecule type" value="Genomic_DNA"/>
</dbReference>
<proteinExistence type="predicted"/>
<keyword evidence="4" id="KW-0862">Zinc</keyword>
<dbReference type="GO" id="GO:0008270">
    <property type="term" value="F:zinc ion binding"/>
    <property type="evidence" value="ECO:0007669"/>
    <property type="project" value="UniProtKB-KW"/>
</dbReference>
<dbReference type="SMART" id="SM00355">
    <property type="entry name" value="ZnF_C2H2"/>
    <property type="match status" value="3"/>
</dbReference>
<organism evidence="7 8">
    <name type="scientific">Frankliniella fusca</name>
    <dbReference type="NCBI Taxonomy" id="407009"/>
    <lineage>
        <taxon>Eukaryota</taxon>
        <taxon>Metazoa</taxon>
        <taxon>Ecdysozoa</taxon>
        <taxon>Arthropoda</taxon>
        <taxon>Hexapoda</taxon>
        <taxon>Insecta</taxon>
        <taxon>Pterygota</taxon>
        <taxon>Neoptera</taxon>
        <taxon>Paraneoptera</taxon>
        <taxon>Thysanoptera</taxon>
        <taxon>Terebrantia</taxon>
        <taxon>Thripoidea</taxon>
        <taxon>Thripidae</taxon>
        <taxon>Frankliniella</taxon>
    </lineage>
</organism>
<dbReference type="Proteomes" id="UP001219518">
    <property type="component" value="Unassembled WGS sequence"/>
</dbReference>
<feature type="domain" description="C2H2-type" evidence="6">
    <location>
        <begin position="52"/>
        <end position="80"/>
    </location>
</feature>
<evidence type="ECO:0000259" key="6">
    <source>
        <dbReference type="PROSITE" id="PS50157"/>
    </source>
</evidence>
<evidence type="ECO:0000313" key="8">
    <source>
        <dbReference type="Proteomes" id="UP001219518"/>
    </source>
</evidence>
<evidence type="ECO:0000256" key="4">
    <source>
        <dbReference type="ARBA" id="ARBA00022833"/>
    </source>
</evidence>
<name>A0AAE1H8E8_9NEOP</name>
<feature type="domain" description="C2H2-type" evidence="6">
    <location>
        <begin position="109"/>
        <end position="132"/>
    </location>
</feature>
<keyword evidence="8" id="KW-1185">Reference proteome</keyword>